<dbReference type="SUPFAM" id="SSF47954">
    <property type="entry name" value="Cyclin-like"/>
    <property type="match status" value="1"/>
</dbReference>
<keyword evidence="11" id="KW-0090">Biological rhythms</keyword>
<evidence type="ECO:0000256" key="10">
    <source>
        <dbReference type="ARBA" id="ARBA00022843"/>
    </source>
</evidence>
<reference evidence="20" key="3">
    <citation type="submission" date="2025-09" db="UniProtKB">
        <authorList>
            <consortium name="Ensembl"/>
        </authorList>
    </citation>
    <scope>IDENTIFICATION</scope>
</reference>
<keyword evidence="10" id="KW-0832">Ubl conjugation</keyword>
<evidence type="ECO:0000256" key="9">
    <source>
        <dbReference type="ARBA" id="ARBA00022553"/>
    </source>
</evidence>
<dbReference type="GO" id="GO:0016533">
    <property type="term" value="C:protein kinase 5 complex"/>
    <property type="evidence" value="ECO:0007669"/>
    <property type="project" value="InterPro"/>
</dbReference>
<evidence type="ECO:0000256" key="12">
    <source>
        <dbReference type="ARBA" id="ARBA00023136"/>
    </source>
</evidence>
<name>A0A4W5R348_9TELE</name>
<proteinExistence type="inferred from homology"/>
<dbReference type="Pfam" id="PF03261">
    <property type="entry name" value="CDK5_activator"/>
    <property type="match status" value="1"/>
</dbReference>
<keyword evidence="21" id="KW-1185">Reference proteome</keyword>
<evidence type="ECO:0000256" key="16">
    <source>
        <dbReference type="ARBA" id="ARBA00037486"/>
    </source>
</evidence>
<dbReference type="GO" id="GO:0048511">
    <property type="term" value="P:rhythmic process"/>
    <property type="evidence" value="ECO:0007669"/>
    <property type="project" value="UniProtKB-KW"/>
</dbReference>
<dbReference type="AlphaFoldDB" id="A0A4W5R348"/>
<evidence type="ECO:0000256" key="19">
    <source>
        <dbReference type="ARBA" id="ARBA00046889"/>
    </source>
</evidence>
<keyword evidence="9" id="KW-0597">Phosphoprotein</keyword>
<keyword evidence="12" id="KW-0472">Membrane</keyword>
<evidence type="ECO:0000256" key="11">
    <source>
        <dbReference type="ARBA" id="ARBA00023108"/>
    </source>
</evidence>
<evidence type="ECO:0000256" key="3">
    <source>
        <dbReference type="ARBA" id="ARBA00004484"/>
    </source>
</evidence>
<dbReference type="GO" id="GO:0061575">
    <property type="term" value="F:cyclin-dependent protein serine/threonine kinase activator activity"/>
    <property type="evidence" value="ECO:0007669"/>
    <property type="project" value="InterPro"/>
</dbReference>
<dbReference type="Ensembl" id="ENSHHUT00000082934.1">
    <property type="protein sequence ID" value="ENSHHUP00000080363.1"/>
    <property type="gene ID" value="ENSHHUG00000046786.1"/>
</dbReference>
<dbReference type="InterPro" id="IPR004944">
    <property type="entry name" value="CDK5_activator"/>
</dbReference>
<evidence type="ECO:0000256" key="17">
    <source>
        <dbReference type="ARBA" id="ARBA00040087"/>
    </source>
</evidence>
<dbReference type="GO" id="GO:0005634">
    <property type="term" value="C:nucleus"/>
    <property type="evidence" value="ECO:0007669"/>
    <property type="project" value="UniProtKB-SubCell"/>
</dbReference>
<dbReference type="PANTHER" id="PTHR23401">
    <property type="entry name" value="CYCLIN DEPENDANT KINASE-5 ACTIVATOR"/>
    <property type="match status" value="1"/>
</dbReference>
<dbReference type="PANTHER" id="PTHR23401:SF2">
    <property type="entry name" value="CYCLIN-DEPENDENT KINASE 5 ACTIVATOR 1"/>
    <property type="match status" value="1"/>
</dbReference>
<evidence type="ECO:0000256" key="4">
    <source>
        <dbReference type="ARBA" id="ARBA00004487"/>
    </source>
</evidence>
<dbReference type="Proteomes" id="UP000314982">
    <property type="component" value="Unassembled WGS sequence"/>
</dbReference>
<reference evidence="20" key="2">
    <citation type="submission" date="2025-08" db="UniProtKB">
        <authorList>
            <consortium name="Ensembl"/>
        </authorList>
    </citation>
    <scope>IDENTIFICATION</scope>
</reference>
<evidence type="ECO:0000256" key="13">
    <source>
        <dbReference type="ARBA" id="ARBA00023242"/>
    </source>
</evidence>
<organism evidence="20 21">
    <name type="scientific">Hucho hucho</name>
    <name type="common">huchen</name>
    <dbReference type="NCBI Taxonomy" id="62062"/>
    <lineage>
        <taxon>Eukaryota</taxon>
        <taxon>Metazoa</taxon>
        <taxon>Chordata</taxon>
        <taxon>Craniata</taxon>
        <taxon>Vertebrata</taxon>
        <taxon>Euteleostomi</taxon>
        <taxon>Actinopterygii</taxon>
        <taxon>Neopterygii</taxon>
        <taxon>Teleostei</taxon>
        <taxon>Protacanthopterygii</taxon>
        <taxon>Salmoniformes</taxon>
        <taxon>Salmonidae</taxon>
        <taxon>Salmoninae</taxon>
        <taxon>Hucho</taxon>
    </lineage>
</organism>
<accession>A0A4W5R348</accession>
<evidence type="ECO:0000256" key="7">
    <source>
        <dbReference type="ARBA" id="ARBA00022475"/>
    </source>
</evidence>
<keyword evidence="7" id="KW-1003">Cell membrane</keyword>
<comment type="function">
    <text evidence="16">p35 is a neuron specific activator of CDK5. The complex p35/CDK5 is required for neurite outgrowth and cortical lamination. Involved in dendritic spine morphogenesis by mediating the EFNA1-EPHA4 signaling. Activator of TPKII. The complex p35/CDK5 participates in the regulation of the circadian clock by modulating the function of CLOCK protein: phosphorylates CLOCK at 'Thr-451' and 'Thr-461' and regulates the transcriptional activity of the CLOCK-BMAL1 heterodimer in association with altered stability and subcellular distribution.</text>
</comment>
<dbReference type="GO" id="GO:0030426">
    <property type="term" value="C:growth cone"/>
    <property type="evidence" value="ECO:0007669"/>
    <property type="project" value="TreeGrafter"/>
</dbReference>
<keyword evidence="15" id="KW-0449">Lipoprotein</keyword>
<dbReference type="GO" id="GO:0005886">
    <property type="term" value="C:plasma membrane"/>
    <property type="evidence" value="ECO:0007669"/>
    <property type="project" value="UniProtKB-SubCell"/>
</dbReference>
<keyword evidence="8" id="KW-0963">Cytoplasm</keyword>
<comment type="subcellular location">
    <subcellularLocation>
        <location evidence="2">Cell membrane</location>
        <topology evidence="2">Lipid-anchor</topology>
    </subcellularLocation>
    <subcellularLocation>
        <location evidence="4">Cell projection</location>
        <location evidence="4">Neuron projection</location>
    </subcellularLocation>
    <subcellularLocation>
        <location evidence="5">Cytoplasm</location>
        <location evidence="5">Perinuclear region</location>
    </subcellularLocation>
    <subcellularLocation>
        <location evidence="1">Nucleus</location>
    </subcellularLocation>
    <subcellularLocation>
        <location evidence="3">Perikaryon</location>
    </subcellularLocation>
</comment>
<comment type="similarity">
    <text evidence="6">Belongs to the cyclin-dependent kinase 5 activator family.</text>
</comment>
<evidence type="ECO:0000256" key="6">
    <source>
        <dbReference type="ARBA" id="ARBA00010175"/>
    </source>
</evidence>
<dbReference type="GO" id="GO:0048471">
    <property type="term" value="C:perinuclear region of cytoplasm"/>
    <property type="evidence" value="ECO:0007669"/>
    <property type="project" value="UniProtKB-SubCell"/>
</dbReference>
<dbReference type="GO" id="GO:0019901">
    <property type="term" value="F:protein kinase binding"/>
    <property type="evidence" value="ECO:0007669"/>
    <property type="project" value="TreeGrafter"/>
</dbReference>
<evidence type="ECO:0000256" key="5">
    <source>
        <dbReference type="ARBA" id="ARBA00004556"/>
    </source>
</evidence>
<keyword evidence="14" id="KW-0966">Cell projection</keyword>
<reference evidence="21" key="1">
    <citation type="submission" date="2018-06" db="EMBL/GenBank/DDBJ databases">
        <title>Genome assembly of Danube salmon.</title>
        <authorList>
            <person name="Macqueen D.J."/>
            <person name="Gundappa M.K."/>
        </authorList>
    </citation>
    <scope>NUCLEOTIDE SEQUENCE [LARGE SCALE GENOMIC DNA]</scope>
</reference>
<dbReference type="GO" id="GO:0043204">
    <property type="term" value="C:perikaryon"/>
    <property type="evidence" value="ECO:0007669"/>
    <property type="project" value="UniProtKB-SubCell"/>
</dbReference>
<evidence type="ECO:0000256" key="14">
    <source>
        <dbReference type="ARBA" id="ARBA00023273"/>
    </source>
</evidence>
<evidence type="ECO:0000313" key="21">
    <source>
        <dbReference type="Proteomes" id="UP000314982"/>
    </source>
</evidence>
<dbReference type="GO" id="GO:0007420">
    <property type="term" value="P:brain development"/>
    <property type="evidence" value="ECO:0007669"/>
    <property type="project" value="TreeGrafter"/>
</dbReference>
<evidence type="ECO:0000256" key="8">
    <source>
        <dbReference type="ARBA" id="ARBA00022490"/>
    </source>
</evidence>
<evidence type="ECO:0000313" key="20">
    <source>
        <dbReference type="Ensembl" id="ENSHHUP00000080363.1"/>
    </source>
</evidence>
<sequence>MGNETSYPLRPFLVESSREIFWESCLSIINLMSGNMLQMNMGQHYFFQLFANLKNESQKEERSCLLIGLDR</sequence>
<evidence type="ECO:0000256" key="18">
    <source>
        <dbReference type="ARBA" id="ARBA00043197"/>
    </source>
</evidence>
<evidence type="ECO:0000256" key="1">
    <source>
        <dbReference type="ARBA" id="ARBA00004123"/>
    </source>
</evidence>
<comment type="subunit">
    <text evidence="19">Heterodimer composed of a catalytic subunit CDK5 and a regulatory subunit CDK5R1 (p25) and macromolecular complex composed of at least CDK5, CDK5R1 (p35) and CDK5RAP1 or CDK5RAP2 or CDK5RAP3. Only the heterodimer shows kinase activity. Interacts with EPHA4 and NGEF; may mediate the activation of NGEF by EPHA4. Interacts with RASGRF2. The complex p35/CDK5 interacts with CLOCK.</text>
</comment>
<dbReference type="GO" id="GO:0007411">
    <property type="term" value="P:axon guidance"/>
    <property type="evidence" value="ECO:0007669"/>
    <property type="project" value="TreeGrafter"/>
</dbReference>
<evidence type="ECO:0000256" key="15">
    <source>
        <dbReference type="ARBA" id="ARBA00023288"/>
    </source>
</evidence>
<keyword evidence="13" id="KW-0539">Nucleus</keyword>
<dbReference type="Gene3D" id="1.10.472.10">
    <property type="entry name" value="Cyclin-like"/>
    <property type="match status" value="1"/>
</dbReference>
<dbReference type="STRING" id="62062.ENSHHUP00000080363"/>
<protein>
    <recommendedName>
        <fullName evidence="17">Cyclin-dependent kinase 5 activator 1</fullName>
    </recommendedName>
    <alternativeName>
        <fullName evidence="18">Cyclin-dependent kinase 5 regulatory subunit 1</fullName>
    </alternativeName>
</protein>
<dbReference type="GeneTree" id="ENSGT00390000008812"/>
<evidence type="ECO:0000256" key="2">
    <source>
        <dbReference type="ARBA" id="ARBA00004193"/>
    </source>
</evidence>
<dbReference type="InterPro" id="IPR036915">
    <property type="entry name" value="Cyclin-like_sf"/>
</dbReference>